<keyword evidence="1" id="KW-0904">Protein phosphatase</keyword>
<evidence type="ECO:0000256" key="2">
    <source>
        <dbReference type="SAM" id="MobiDB-lite"/>
    </source>
</evidence>
<dbReference type="Gene3D" id="3.60.40.10">
    <property type="entry name" value="PPM-type phosphatase domain"/>
    <property type="match status" value="1"/>
</dbReference>
<dbReference type="GO" id="GO:0004722">
    <property type="term" value="F:protein serine/threonine phosphatase activity"/>
    <property type="evidence" value="ECO:0007669"/>
    <property type="project" value="UniProtKB-EC"/>
</dbReference>
<dbReference type="EMBL" id="JBBWWQ010000011">
    <property type="protein sequence ID" value="KAK8935704.1"/>
    <property type="molecule type" value="Genomic_DNA"/>
</dbReference>
<comment type="cofactor">
    <cofactor evidence="1">
        <name>Mg(2+)</name>
        <dbReference type="ChEBI" id="CHEBI:18420"/>
    </cofactor>
</comment>
<reference evidence="3 4" key="1">
    <citation type="journal article" date="2022" name="Nat. Plants">
        <title>Genomes of leafy and leafless Platanthera orchids illuminate the evolution of mycoheterotrophy.</title>
        <authorList>
            <person name="Li M.H."/>
            <person name="Liu K.W."/>
            <person name="Li Z."/>
            <person name="Lu H.C."/>
            <person name="Ye Q.L."/>
            <person name="Zhang D."/>
            <person name="Wang J.Y."/>
            <person name="Li Y.F."/>
            <person name="Zhong Z.M."/>
            <person name="Liu X."/>
            <person name="Yu X."/>
            <person name="Liu D.K."/>
            <person name="Tu X.D."/>
            <person name="Liu B."/>
            <person name="Hao Y."/>
            <person name="Liao X.Y."/>
            <person name="Jiang Y.T."/>
            <person name="Sun W.H."/>
            <person name="Chen J."/>
            <person name="Chen Y.Q."/>
            <person name="Ai Y."/>
            <person name="Zhai J.W."/>
            <person name="Wu S.S."/>
            <person name="Zhou Z."/>
            <person name="Hsiao Y.Y."/>
            <person name="Wu W.L."/>
            <person name="Chen Y.Y."/>
            <person name="Lin Y.F."/>
            <person name="Hsu J.L."/>
            <person name="Li C.Y."/>
            <person name="Wang Z.W."/>
            <person name="Zhao X."/>
            <person name="Zhong W.Y."/>
            <person name="Ma X.K."/>
            <person name="Ma L."/>
            <person name="Huang J."/>
            <person name="Chen G.Z."/>
            <person name="Huang M.Z."/>
            <person name="Huang L."/>
            <person name="Peng D.H."/>
            <person name="Luo Y.B."/>
            <person name="Zou S.Q."/>
            <person name="Chen S.P."/>
            <person name="Lan S."/>
            <person name="Tsai W.C."/>
            <person name="Van de Peer Y."/>
            <person name="Liu Z.J."/>
        </authorList>
    </citation>
    <scope>NUCLEOTIDE SEQUENCE [LARGE SCALE GENOMIC DNA]</scope>
    <source>
        <strain evidence="3">Lor287</strain>
    </source>
</reference>
<organism evidence="3 4">
    <name type="scientific">Platanthera zijinensis</name>
    <dbReference type="NCBI Taxonomy" id="2320716"/>
    <lineage>
        <taxon>Eukaryota</taxon>
        <taxon>Viridiplantae</taxon>
        <taxon>Streptophyta</taxon>
        <taxon>Embryophyta</taxon>
        <taxon>Tracheophyta</taxon>
        <taxon>Spermatophyta</taxon>
        <taxon>Magnoliopsida</taxon>
        <taxon>Liliopsida</taxon>
        <taxon>Asparagales</taxon>
        <taxon>Orchidaceae</taxon>
        <taxon>Orchidoideae</taxon>
        <taxon>Orchideae</taxon>
        <taxon>Orchidinae</taxon>
        <taxon>Platanthera</taxon>
    </lineage>
</organism>
<comment type="catalytic activity">
    <reaction evidence="1">
        <text>O-phospho-L-seryl-[protein] + H2O = L-seryl-[protein] + phosphate</text>
        <dbReference type="Rhea" id="RHEA:20629"/>
        <dbReference type="Rhea" id="RHEA-COMP:9863"/>
        <dbReference type="Rhea" id="RHEA-COMP:11604"/>
        <dbReference type="ChEBI" id="CHEBI:15377"/>
        <dbReference type="ChEBI" id="CHEBI:29999"/>
        <dbReference type="ChEBI" id="CHEBI:43474"/>
        <dbReference type="ChEBI" id="CHEBI:83421"/>
        <dbReference type="EC" id="3.1.3.16"/>
    </reaction>
</comment>
<keyword evidence="1" id="KW-0464">Manganese</keyword>
<proteinExistence type="inferred from homology"/>
<keyword evidence="1" id="KW-0378">Hydrolase</keyword>
<name>A0AAP0G3K2_9ASPA</name>
<keyword evidence="1" id="KW-0460">Magnesium</keyword>
<comment type="catalytic activity">
    <reaction evidence="1">
        <text>O-phospho-L-threonyl-[protein] + H2O = L-threonyl-[protein] + phosphate</text>
        <dbReference type="Rhea" id="RHEA:47004"/>
        <dbReference type="Rhea" id="RHEA-COMP:11060"/>
        <dbReference type="Rhea" id="RHEA-COMP:11605"/>
        <dbReference type="ChEBI" id="CHEBI:15377"/>
        <dbReference type="ChEBI" id="CHEBI:30013"/>
        <dbReference type="ChEBI" id="CHEBI:43474"/>
        <dbReference type="ChEBI" id="CHEBI:61977"/>
        <dbReference type="EC" id="3.1.3.16"/>
    </reaction>
</comment>
<accession>A0AAP0G3K2</accession>
<evidence type="ECO:0000313" key="4">
    <source>
        <dbReference type="Proteomes" id="UP001418222"/>
    </source>
</evidence>
<dbReference type="Proteomes" id="UP001418222">
    <property type="component" value="Unassembled WGS sequence"/>
</dbReference>
<dbReference type="PANTHER" id="PTHR12320:SF83">
    <property type="entry name" value="PROTEIN PHOSPHATASE 2C 55-RELATED"/>
    <property type="match status" value="1"/>
</dbReference>
<dbReference type="InterPro" id="IPR039123">
    <property type="entry name" value="PPTC7"/>
</dbReference>
<comment type="similarity">
    <text evidence="1">Belongs to the PP2C family.</text>
</comment>
<keyword evidence="1" id="KW-0479">Metal-binding</keyword>
<dbReference type="SUPFAM" id="SSF81606">
    <property type="entry name" value="PP2C-like"/>
    <property type="match status" value="1"/>
</dbReference>
<keyword evidence="4" id="KW-1185">Reference proteome</keyword>
<dbReference type="GO" id="GO:0046872">
    <property type="term" value="F:metal ion binding"/>
    <property type="evidence" value="ECO:0007669"/>
    <property type="project" value="UniProtKB-UniRule"/>
</dbReference>
<comment type="cofactor">
    <cofactor evidence="1">
        <name>Mn(2+)</name>
        <dbReference type="ChEBI" id="CHEBI:29035"/>
    </cofactor>
</comment>
<evidence type="ECO:0000313" key="3">
    <source>
        <dbReference type="EMBL" id="KAK8935704.1"/>
    </source>
</evidence>
<protein>
    <recommendedName>
        <fullName evidence="1">Protein phosphatase</fullName>
        <ecNumber evidence="1">3.1.3.16</ecNumber>
    </recommendedName>
</protein>
<feature type="region of interest" description="Disordered" evidence="2">
    <location>
        <begin position="1"/>
        <end position="28"/>
    </location>
</feature>
<evidence type="ECO:0000256" key="1">
    <source>
        <dbReference type="RuleBase" id="RU366020"/>
    </source>
</evidence>
<dbReference type="EC" id="3.1.3.16" evidence="1"/>
<gene>
    <name evidence="3" type="ORF">KSP39_PZI013927</name>
</gene>
<comment type="caution">
    <text evidence="3">The sequence shown here is derived from an EMBL/GenBank/DDBJ whole genome shotgun (WGS) entry which is preliminary data.</text>
</comment>
<dbReference type="InterPro" id="IPR036457">
    <property type="entry name" value="PPM-type-like_dom_sf"/>
</dbReference>
<dbReference type="PANTHER" id="PTHR12320">
    <property type="entry name" value="PROTEIN PHOSPHATASE 2C"/>
    <property type="match status" value="1"/>
</dbReference>
<sequence length="150" mass="16764">MEGRGARRNLQARGNRRHPQPQPPRVRSFRFGCAAAVRRPPPPSRRPALAPTTVFTFPVESDDVIVAGTDGLFYNLYNNEIIAIVVHVVRAKLEPQVTTQKIAALTRQRAQDKNWQMPFSTAAQDAGYRYYGGKMDYITVVVSYVTASTS</sequence>
<dbReference type="AlphaFoldDB" id="A0AAP0G3K2"/>